<accession>A0A1Z5HR80</accession>
<proteinExistence type="predicted"/>
<keyword evidence="2" id="KW-1185">Reference proteome</keyword>
<evidence type="ECO:0000313" key="1">
    <source>
        <dbReference type="EMBL" id="GAW91831.1"/>
    </source>
</evidence>
<comment type="caution">
    <text evidence="1">The sequence shown here is derived from an EMBL/GenBank/DDBJ whole genome shotgun (WGS) entry which is preliminary data.</text>
</comment>
<reference evidence="2" key="1">
    <citation type="journal article" date="2017" name="Appl. Environ. Microbiol.">
        <title>Genomic analysis of Calderihabitans maritimus KKC1, a thermophilic hydrogenogenic carboxydotrophic bacterium isolated from marine sediment.</title>
        <authorList>
            <person name="Omae K."/>
            <person name="Yoneda Y."/>
            <person name="Fukuyama Y."/>
            <person name="Yoshida T."/>
            <person name="Sako Y."/>
        </authorList>
    </citation>
    <scope>NUCLEOTIDE SEQUENCE [LARGE SCALE GENOMIC DNA]</scope>
    <source>
        <strain evidence="2">KKC1</strain>
    </source>
</reference>
<protein>
    <submittedName>
        <fullName evidence="1">Uncharacterized protein</fullName>
    </submittedName>
</protein>
<dbReference type="AlphaFoldDB" id="A0A1Z5HR80"/>
<evidence type="ECO:0000313" key="2">
    <source>
        <dbReference type="Proteomes" id="UP000197032"/>
    </source>
</evidence>
<dbReference type="EMBL" id="BDGJ01000035">
    <property type="protein sequence ID" value="GAW91831.1"/>
    <property type="molecule type" value="Genomic_DNA"/>
</dbReference>
<gene>
    <name evidence="1" type="ORF">KKC1_09910</name>
</gene>
<organism evidence="1 2">
    <name type="scientific">Calderihabitans maritimus</name>
    <dbReference type="NCBI Taxonomy" id="1246530"/>
    <lineage>
        <taxon>Bacteria</taxon>
        <taxon>Bacillati</taxon>
        <taxon>Bacillota</taxon>
        <taxon>Clostridia</taxon>
        <taxon>Neomoorellales</taxon>
        <taxon>Calderihabitantaceae</taxon>
        <taxon>Calderihabitans</taxon>
    </lineage>
</organism>
<name>A0A1Z5HR80_9FIRM</name>
<sequence length="41" mass="4338">MNYDGEIINNFKLCALTLAFSGRSVVSGVKSTGGTYHTEGV</sequence>
<dbReference type="Proteomes" id="UP000197032">
    <property type="component" value="Unassembled WGS sequence"/>
</dbReference>